<evidence type="ECO:0000256" key="13">
    <source>
        <dbReference type="PIRSR" id="PIRSR618044-1"/>
    </source>
</evidence>
<dbReference type="InterPro" id="IPR037167">
    <property type="entry name" value="Peptidase_S11_C_sf"/>
</dbReference>
<dbReference type="InterPro" id="IPR001967">
    <property type="entry name" value="Peptidase_S11_N"/>
</dbReference>
<keyword evidence="6" id="KW-0645">Protease</keyword>
<evidence type="ECO:0000256" key="2">
    <source>
        <dbReference type="ARBA" id="ARBA00004752"/>
    </source>
</evidence>
<evidence type="ECO:0000256" key="4">
    <source>
        <dbReference type="ARBA" id="ARBA00012448"/>
    </source>
</evidence>
<evidence type="ECO:0000256" key="16">
    <source>
        <dbReference type="SAM" id="SignalP"/>
    </source>
</evidence>
<evidence type="ECO:0000256" key="9">
    <source>
        <dbReference type="ARBA" id="ARBA00022960"/>
    </source>
</evidence>
<keyword evidence="8 18" id="KW-0378">Hydrolase</keyword>
<feature type="signal peptide" evidence="16">
    <location>
        <begin position="1"/>
        <end position="25"/>
    </location>
</feature>
<dbReference type="PANTHER" id="PTHR21581:SF6">
    <property type="entry name" value="TRAFFICKING PROTEIN PARTICLE COMPLEX SUBUNIT 12"/>
    <property type="match status" value="1"/>
</dbReference>
<comment type="function">
    <text evidence="1">Removes C-terminal D-alanyl residues from sugar-peptide cell wall precursors.</text>
</comment>
<evidence type="ECO:0000256" key="12">
    <source>
        <dbReference type="ARBA" id="ARBA00034000"/>
    </source>
</evidence>
<dbReference type="Gene3D" id="3.40.710.10">
    <property type="entry name" value="DD-peptidase/beta-lactamase superfamily"/>
    <property type="match status" value="1"/>
</dbReference>
<evidence type="ECO:0000256" key="8">
    <source>
        <dbReference type="ARBA" id="ARBA00022801"/>
    </source>
</evidence>
<accession>A0AAU7VQ13</accession>
<dbReference type="GO" id="GO:0071555">
    <property type="term" value="P:cell wall organization"/>
    <property type="evidence" value="ECO:0007669"/>
    <property type="project" value="UniProtKB-KW"/>
</dbReference>
<gene>
    <name evidence="18" type="ORF">PRVXT_001191</name>
</gene>
<dbReference type="Pfam" id="PF00768">
    <property type="entry name" value="Peptidase_S11"/>
    <property type="match status" value="1"/>
</dbReference>
<feature type="active site" description="Proton acceptor" evidence="13">
    <location>
        <position position="65"/>
    </location>
</feature>
<dbReference type="PRINTS" id="PR00725">
    <property type="entry name" value="DADACBPTASE1"/>
</dbReference>
<dbReference type="InterPro" id="IPR018044">
    <property type="entry name" value="Peptidase_S11"/>
</dbReference>
<dbReference type="RefSeq" id="WP_350344758.1">
    <property type="nucleotide sequence ID" value="NZ_CP158367.1"/>
</dbReference>
<evidence type="ECO:0000259" key="17">
    <source>
        <dbReference type="SMART" id="SM00936"/>
    </source>
</evidence>
<dbReference type="Pfam" id="PF07943">
    <property type="entry name" value="PBP5_C"/>
    <property type="match status" value="1"/>
</dbReference>
<comment type="pathway">
    <text evidence="2">Cell wall biogenesis; peptidoglycan biosynthesis.</text>
</comment>
<evidence type="ECO:0000256" key="15">
    <source>
        <dbReference type="RuleBase" id="RU004016"/>
    </source>
</evidence>
<proteinExistence type="inferred from homology"/>
<reference evidence="18" key="2">
    <citation type="submission" date="2024-06" db="EMBL/GenBank/DDBJ databases">
        <authorList>
            <person name="Petrova K.O."/>
            <person name="Toshchakov S.V."/>
            <person name="Boltjanskaja Y.V."/>
            <person name="Kevbrin V."/>
        </authorList>
    </citation>
    <scope>NUCLEOTIDE SEQUENCE</scope>
    <source>
        <strain evidence="18">Z-910T</strain>
    </source>
</reference>
<feature type="chain" id="PRO_5043761798" description="serine-type D-Ala-D-Ala carboxypeptidase" evidence="16">
    <location>
        <begin position="26"/>
        <end position="401"/>
    </location>
</feature>
<dbReference type="GO" id="GO:0009252">
    <property type="term" value="P:peptidoglycan biosynthetic process"/>
    <property type="evidence" value="ECO:0007669"/>
    <property type="project" value="UniProtKB-KW"/>
</dbReference>
<dbReference type="PANTHER" id="PTHR21581">
    <property type="entry name" value="D-ALANYL-D-ALANINE CARBOXYPEPTIDASE"/>
    <property type="match status" value="1"/>
</dbReference>
<reference evidence="18" key="1">
    <citation type="journal article" date="2013" name="Extremophiles">
        <title>Proteinivorax tanatarense gen. nov., sp. nov., an anaerobic, haloalkaliphilic, proteolytic bacterium isolated from a decaying algal bloom, and proposal of Proteinivoraceae fam. nov.</title>
        <authorList>
            <person name="Kevbrin V."/>
            <person name="Boltyanskaya Y."/>
            <person name="Zhilina T."/>
            <person name="Kolganova T."/>
            <person name="Lavrentjeva E."/>
            <person name="Kuznetsov B."/>
        </authorList>
    </citation>
    <scope>NUCLEOTIDE SEQUENCE</scope>
    <source>
        <strain evidence="18">Z-910T</strain>
    </source>
</reference>
<keyword evidence="9" id="KW-0133">Cell shape</keyword>
<dbReference type="SMART" id="SM00936">
    <property type="entry name" value="PBP5_C"/>
    <property type="match status" value="1"/>
</dbReference>
<sequence length="401" mass="44409">MFKSKSIIIVILSILLFLPTTIANADQRYPFEIKANHILIMDYETGHVLYEKNAREAVAPASLTKIMTMYVIFDALENGEISLEDKVTISKEATTLVPGASRIWAVPGSEVSVEELLIAISVLSANDAGIAIAEEISGSEKMFVQRMNKTAEEIGLEHTNFKNSHGLDQDNHTMSAYDVAKLSQILISDFPQALEYSSITSYTMSDSSTSFVSTFKNLLVNHQNIDGLKTGYTGNAGRCISVTSTINHRRYIIVLMDVEGNTHRETISNRDSLVEEIMYDYIASEFESRKVLNAKEEVKSITISSAKRGKYAVGSINDLEVVTPREHTFLSPHINIDKSISAPLEKGDVVGSIKYKVNGQVALESPLHALEDVPRANFIARGFWGIIDSISNSFSWIINLF</sequence>
<dbReference type="GO" id="GO:0008360">
    <property type="term" value="P:regulation of cell shape"/>
    <property type="evidence" value="ECO:0007669"/>
    <property type="project" value="UniProtKB-KW"/>
</dbReference>
<evidence type="ECO:0000256" key="7">
    <source>
        <dbReference type="ARBA" id="ARBA00022729"/>
    </source>
</evidence>
<evidence type="ECO:0000256" key="14">
    <source>
        <dbReference type="PIRSR" id="PIRSR618044-2"/>
    </source>
</evidence>
<feature type="domain" description="Peptidase S11 D-Ala-D-Ala carboxypeptidase A C-terminal" evidence="17">
    <location>
        <begin position="286"/>
        <end position="375"/>
    </location>
</feature>
<comment type="catalytic activity">
    <reaction evidence="12">
        <text>Preferential cleavage: (Ac)2-L-Lys-D-Ala-|-D-Ala. Also transpeptidation of peptidyl-alanyl moieties that are N-acyl substituents of D-alanine.</text>
        <dbReference type="EC" id="3.4.16.4"/>
    </reaction>
</comment>
<dbReference type="GO" id="GO:0009002">
    <property type="term" value="F:serine-type D-Ala-D-Ala carboxypeptidase activity"/>
    <property type="evidence" value="ECO:0007669"/>
    <property type="project" value="UniProtKB-EC"/>
</dbReference>
<dbReference type="InterPro" id="IPR015956">
    <property type="entry name" value="Peniciliin-bd_prot_C_sf"/>
</dbReference>
<dbReference type="Gene3D" id="2.60.410.10">
    <property type="entry name" value="D-Ala-D-Ala carboxypeptidase, C-terminal domain"/>
    <property type="match status" value="1"/>
</dbReference>
<comment type="similarity">
    <text evidence="3 15">Belongs to the peptidase S11 family.</text>
</comment>
<dbReference type="SUPFAM" id="SSF56601">
    <property type="entry name" value="beta-lactamase/transpeptidase-like"/>
    <property type="match status" value="1"/>
</dbReference>
<evidence type="ECO:0000256" key="6">
    <source>
        <dbReference type="ARBA" id="ARBA00022670"/>
    </source>
</evidence>
<keyword evidence="7 16" id="KW-0732">Signal</keyword>
<dbReference type="AlphaFoldDB" id="A0AAU7VQ13"/>
<dbReference type="EMBL" id="CP158367">
    <property type="protein sequence ID" value="XBX76023.1"/>
    <property type="molecule type" value="Genomic_DNA"/>
</dbReference>
<feature type="binding site" evidence="14">
    <location>
        <position position="229"/>
    </location>
    <ligand>
        <name>substrate</name>
    </ligand>
</feature>
<dbReference type="InterPro" id="IPR012907">
    <property type="entry name" value="Peptidase_S11_C"/>
</dbReference>
<name>A0AAU7VQ13_9FIRM</name>
<keyword evidence="10" id="KW-0573">Peptidoglycan synthesis</keyword>
<evidence type="ECO:0000256" key="11">
    <source>
        <dbReference type="ARBA" id="ARBA00023316"/>
    </source>
</evidence>
<organism evidence="18">
    <name type="scientific">Proteinivorax tanatarense</name>
    <dbReference type="NCBI Taxonomy" id="1260629"/>
    <lineage>
        <taxon>Bacteria</taxon>
        <taxon>Bacillati</taxon>
        <taxon>Bacillota</taxon>
        <taxon>Clostridia</taxon>
        <taxon>Eubacteriales</taxon>
        <taxon>Proteinivoracaceae</taxon>
        <taxon>Proteinivorax</taxon>
    </lineage>
</organism>
<evidence type="ECO:0000256" key="1">
    <source>
        <dbReference type="ARBA" id="ARBA00003217"/>
    </source>
</evidence>
<evidence type="ECO:0000256" key="10">
    <source>
        <dbReference type="ARBA" id="ARBA00022984"/>
    </source>
</evidence>
<protein>
    <recommendedName>
        <fullName evidence="4">serine-type D-Ala-D-Ala carboxypeptidase</fullName>
        <ecNumber evidence="4">3.4.16.4</ecNumber>
    </recommendedName>
</protein>
<evidence type="ECO:0000256" key="3">
    <source>
        <dbReference type="ARBA" id="ARBA00007164"/>
    </source>
</evidence>
<feature type="active site" description="Acyl-ester intermediate" evidence="13">
    <location>
        <position position="62"/>
    </location>
</feature>
<dbReference type="GO" id="GO:0006508">
    <property type="term" value="P:proteolysis"/>
    <property type="evidence" value="ECO:0007669"/>
    <property type="project" value="UniProtKB-KW"/>
</dbReference>
<dbReference type="EC" id="3.4.16.4" evidence="4"/>
<evidence type="ECO:0000256" key="5">
    <source>
        <dbReference type="ARBA" id="ARBA00022645"/>
    </source>
</evidence>
<keyword evidence="5 18" id="KW-0121">Carboxypeptidase</keyword>
<evidence type="ECO:0000313" key="18">
    <source>
        <dbReference type="EMBL" id="XBX76023.1"/>
    </source>
</evidence>
<keyword evidence="11" id="KW-0961">Cell wall biogenesis/degradation</keyword>
<feature type="active site" evidence="13">
    <location>
        <position position="124"/>
    </location>
</feature>
<dbReference type="SUPFAM" id="SSF69189">
    <property type="entry name" value="Penicillin-binding protein associated domain"/>
    <property type="match status" value="1"/>
</dbReference>
<dbReference type="InterPro" id="IPR012338">
    <property type="entry name" value="Beta-lactam/transpept-like"/>
</dbReference>